<protein>
    <submittedName>
        <fullName evidence="2">Uncharacterized protein</fullName>
    </submittedName>
</protein>
<evidence type="ECO:0000313" key="2">
    <source>
        <dbReference type="EMBL" id="CAD0098076.1"/>
    </source>
</evidence>
<comment type="caution">
    <text evidence="2">The sequence shown here is derived from an EMBL/GenBank/DDBJ whole genome shotgun (WGS) entry which is preliminary data.</text>
</comment>
<keyword evidence="1" id="KW-0472">Membrane</keyword>
<keyword evidence="1" id="KW-1133">Transmembrane helix</keyword>
<evidence type="ECO:0000256" key="1">
    <source>
        <dbReference type="SAM" id="Phobius"/>
    </source>
</evidence>
<name>A0A9N8PK21_9PEZI</name>
<keyword evidence="3" id="KW-1185">Reference proteome</keyword>
<sequence length="152" mass="16599">MMNLAATKDLVATYGYMDGEHAFSAAIVLVMVCVAFPASRSEFMAMDQALELLRGMAERGNTHIAGRHQLLLHLRSLISLPSTNVASTPPTATIPQPNTTFVDVNQMLAYDAGNVDFGLWEEGYTNPDLDIDFQDLTQWTQAAQNTYGIGSL</sequence>
<dbReference type="OrthoDB" id="3266505at2759"/>
<evidence type="ECO:0000313" key="3">
    <source>
        <dbReference type="Proteomes" id="UP000714618"/>
    </source>
</evidence>
<dbReference type="Proteomes" id="UP000714618">
    <property type="component" value="Unassembled WGS sequence"/>
</dbReference>
<proteinExistence type="predicted"/>
<gene>
    <name evidence="2" type="ORF">AWRI4233_LOCUS6900</name>
</gene>
<reference evidence="2" key="1">
    <citation type="submission" date="2020-06" db="EMBL/GenBank/DDBJ databases">
        <authorList>
            <person name="Onetto C."/>
        </authorList>
    </citation>
    <scope>NUCLEOTIDE SEQUENCE</scope>
</reference>
<organism evidence="2 3">
    <name type="scientific">Aureobasidium mustum</name>
    <dbReference type="NCBI Taxonomy" id="2773714"/>
    <lineage>
        <taxon>Eukaryota</taxon>
        <taxon>Fungi</taxon>
        <taxon>Dikarya</taxon>
        <taxon>Ascomycota</taxon>
        <taxon>Pezizomycotina</taxon>
        <taxon>Dothideomycetes</taxon>
        <taxon>Dothideomycetidae</taxon>
        <taxon>Dothideales</taxon>
        <taxon>Saccotheciaceae</taxon>
        <taxon>Aureobasidium</taxon>
    </lineage>
</organism>
<accession>A0A9N8PK21</accession>
<keyword evidence="1" id="KW-0812">Transmembrane</keyword>
<dbReference type="AlphaFoldDB" id="A0A9N8PK21"/>
<dbReference type="EMBL" id="CAIJEO010000008">
    <property type="protein sequence ID" value="CAD0098076.1"/>
    <property type="molecule type" value="Genomic_DNA"/>
</dbReference>
<feature type="transmembrane region" description="Helical" evidence="1">
    <location>
        <begin position="20"/>
        <end position="38"/>
    </location>
</feature>